<dbReference type="RefSeq" id="WP_096328421.1">
    <property type="nucleotide sequence ID" value="NZ_NETK01000001.1"/>
</dbReference>
<reference evidence="3" key="1">
    <citation type="submission" date="2016-10" db="EMBL/GenBank/DDBJ databases">
        <authorList>
            <person name="Varghese N."/>
            <person name="Submissions S."/>
        </authorList>
    </citation>
    <scope>NUCLEOTIDE SEQUENCE [LARGE SCALE GENOMIC DNA]</scope>
    <source>
        <strain evidence="3">ATCC 25963</strain>
    </source>
</reference>
<evidence type="ECO:0000313" key="2">
    <source>
        <dbReference type="EMBL" id="SFE20690.1"/>
    </source>
</evidence>
<evidence type="ECO:0000256" key="1">
    <source>
        <dbReference type="SAM" id="MobiDB-lite"/>
    </source>
</evidence>
<dbReference type="EMBL" id="FOMX01000010">
    <property type="protein sequence ID" value="SFE20690.1"/>
    <property type="molecule type" value="Genomic_DNA"/>
</dbReference>
<accession>A0A1I1YRT1</accession>
<feature type="compositionally biased region" description="Basic and acidic residues" evidence="1">
    <location>
        <begin position="67"/>
        <end position="76"/>
    </location>
</feature>
<dbReference type="Gene3D" id="1.25.40.20">
    <property type="entry name" value="Ankyrin repeat-containing domain"/>
    <property type="match status" value="1"/>
</dbReference>
<dbReference type="InterPro" id="IPR036770">
    <property type="entry name" value="Ankyrin_rpt-contain_sf"/>
</dbReference>
<organism evidence="2 3">
    <name type="scientific">Nannocystis exedens</name>
    <dbReference type="NCBI Taxonomy" id="54"/>
    <lineage>
        <taxon>Bacteria</taxon>
        <taxon>Pseudomonadati</taxon>
        <taxon>Myxococcota</taxon>
        <taxon>Polyangia</taxon>
        <taxon>Nannocystales</taxon>
        <taxon>Nannocystaceae</taxon>
        <taxon>Nannocystis</taxon>
    </lineage>
</organism>
<feature type="region of interest" description="Disordered" evidence="1">
    <location>
        <begin position="56"/>
        <end position="83"/>
    </location>
</feature>
<dbReference type="InterPro" id="IPR002110">
    <property type="entry name" value="Ankyrin_rpt"/>
</dbReference>
<protein>
    <submittedName>
        <fullName evidence="2">Ankyrin repeat-containing protein</fullName>
    </submittedName>
</protein>
<dbReference type="SUPFAM" id="SSF48403">
    <property type="entry name" value="Ankyrin repeat"/>
    <property type="match status" value="1"/>
</dbReference>
<dbReference type="AlphaFoldDB" id="A0A1I1YRT1"/>
<name>A0A1I1YRT1_9BACT</name>
<dbReference type="Proteomes" id="UP000199400">
    <property type="component" value="Unassembled WGS sequence"/>
</dbReference>
<dbReference type="STRING" id="54.SAMN02745121_03396"/>
<keyword evidence="3" id="KW-1185">Reference proteome</keyword>
<proteinExistence type="predicted"/>
<evidence type="ECO:0000313" key="3">
    <source>
        <dbReference type="Proteomes" id="UP000199400"/>
    </source>
</evidence>
<sequence>MNEKQAALMRLIEQIDDLWYTLAAVTHNNVELIALLMEYGADIHATTGYETPIHRAAEFGGPPRGPVPDRARRGPADRTPSGRSVLAAARAARRSRDVVPMLVELLPTKSRARTSSSWPGATGRTAVHSVRIGATCQTRTVCAGSAGWSPASYARWSMRSRISSASVMGTRIRRTTGAVCADTARSAT</sequence>
<dbReference type="Pfam" id="PF13637">
    <property type="entry name" value="Ank_4"/>
    <property type="match status" value="1"/>
</dbReference>
<gene>
    <name evidence="2" type="ORF">SAMN02745121_03396</name>
</gene>